<keyword evidence="3" id="KW-1185">Reference proteome</keyword>
<evidence type="ECO:0000313" key="2">
    <source>
        <dbReference type="EMBL" id="KAG2558902.1"/>
    </source>
</evidence>
<comment type="caution">
    <text evidence="2">The sequence shown here is derived from an EMBL/GenBank/DDBJ whole genome shotgun (WGS) entry which is preliminary data.</text>
</comment>
<reference evidence="2" key="1">
    <citation type="submission" date="2020-05" db="EMBL/GenBank/DDBJ databases">
        <title>WGS assembly of Panicum virgatum.</title>
        <authorList>
            <person name="Lovell J.T."/>
            <person name="Jenkins J."/>
            <person name="Shu S."/>
            <person name="Juenger T.E."/>
            <person name="Schmutz J."/>
        </authorList>
    </citation>
    <scope>NUCLEOTIDE SEQUENCE</scope>
    <source>
        <strain evidence="2">AP13</strain>
    </source>
</reference>
<evidence type="ECO:0000313" key="3">
    <source>
        <dbReference type="Proteomes" id="UP000823388"/>
    </source>
</evidence>
<gene>
    <name evidence="2" type="ORF">PVAP13_8NG330300</name>
</gene>
<organism evidence="2 3">
    <name type="scientific">Panicum virgatum</name>
    <name type="common">Blackwell switchgrass</name>
    <dbReference type="NCBI Taxonomy" id="38727"/>
    <lineage>
        <taxon>Eukaryota</taxon>
        <taxon>Viridiplantae</taxon>
        <taxon>Streptophyta</taxon>
        <taxon>Embryophyta</taxon>
        <taxon>Tracheophyta</taxon>
        <taxon>Spermatophyta</taxon>
        <taxon>Magnoliopsida</taxon>
        <taxon>Liliopsida</taxon>
        <taxon>Poales</taxon>
        <taxon>Poaceae</taxon>
        <taxon>PACMAD clade</taxon>
        <taxon>Panicoideae</taxon>
        <taxon>Panicodae</taxon>
        <taxon>Paniceae</taxon>
        <taxon>Panicinae</taxon>
        <taxon>Panicum</taxon>
        <taxon>Panicum sect. Hiantes</taxon>
    </lineage>
</organism>
<evidence type="ECO:0000256" key="1">
    <source>
        <dbReference type="SAM" id="MobiDB-lite"/>
    </source>
</evidence>
<name>A0A8T0PFE1_PANVG</name>
<sequence length="237" mass="24762">MAQTSPAKARTKGQRAVRSRRSSPLRRRRLAFAPPTSCLDRRRVPLGAPPTASGLPPPARGRAPPLAAPSASAPFGLAPAAPCWMPPPPARCLRVPATVGMCCCCGSASTAAVAGGRHRRWPKASSSLGPRTNVVRRCGGPSWRSAIRLPLRCARHAPVRRPRAGHRRVLPFLALHRPCGGGMGTEDTAGASAAAAVDGRCTSAEGPGLSVVLVEFSLIPVSAFAQCRTKCMITCCK</sequence>
<dbReference type="AlphaFoldDB" id="A0A8T0PFE1"/>
<feature type="compositionally biased region" description="Low complexity" evidence="1">
    <location>
        <begin position="60"/>
        <end position="69"/>
    </location>
</feature>
<dbReference type="Proteomes" id="UP000823388">
    <property type="component" value="Chromosome 8N"/>
</dbReference>
<proteinExistence type="predicted"/>
<feature type="region of interest" description="Disordered" evidence="1">
    <location>
        <begin position="1"/>
        <end position="69"/>
    </location>
</feature>
<accession>A0A8T0PFE1</accession>
<protein>
    <submittedName>
        <fullName evidence="2">Uncharacterized protein</fullName>
    </submittedName>
</protein>
<feature type="compositionally biased region" description="Basic residues" evidence="1">
    <location>
        <begin position="9"/>
        <end position="30"/>
    </location>
</feature>
<dbReference type="EMBL" id="CM029052">
    <property type="protein sequence ID" value="KAG2558902.1"/>
    <property type="molecule type" value="Genomic_DNA"/>
</dbReference>